<dbReference type="GO" id="GO:0007411">
    <property type="term" value="P:axon guidance"/>
    <property type="evidence" value="ECO:0007669"/>
    <property type="project" value="TreeGrafter"/>
</dbReference>
<dbReference type="SMART" id="SM00409">
    <property type="entry name" value="IG"/>
    <property type="match status" value="4"/>
</dbReference>
<keyword evidence="8" id="KW-1015">Disulfide bond</keyword>
<dbReference type="InterPro" id="IPR013098">
    <property type="entry name" value="Ig_I-set"/>
</dbReference>
<accession>A0A6Q2YJX0</accession>
<evidence type="ECO:0000256" key="4">
    <source>
        <dbReference type="ARBA" id="ARBA00022729"/>
    </source>
</evidence>
<dbReference type="SUPFAM" id="SSF49265">
    <property type="entry name" value="Fibronectin type III"/>
    <property type="match status" value="2"/>
</dbReference>
<dbReference type="PROSITE" id="PS50835">
    <property type="entry name" value="IG_LIKE"/>
    <property type="match status" value="4"/>
</dbReference>
<dbReference type="SUPFAM" id="SSF48726">
    <property type="entry name" value="Immunoglobulin"/>
    <property type="match status" value="4"/>
</dbReference>
<reference evidence="16" key="1">
    <citation type="journal article" date="2014" name="PLoS ONE">
        <title>The genome and linkage map of the northern pike (Esox lucius): conserved synteny revealed between the salmonid sister group and the Neoteleostei.</title>
        <authorList>
            <person name="Rondeau E.B."/>
            <person name="Minkley D.R."/>
            <person name="Leong J.S."/>
            <person name="Messmer A.M."/>
            <person name="Jantzen J.R."/>
            <person name="von Schalburg K.R."/>
            <person name="Lemon C."/>
            <person name="Bird N.H."/>
            <person name="Koop B.F."/>
        </authorList>
    </citation>
    <scope>NUCLEOTIDE SEQUENCE</scope>
</reference>
<dbReference type="InterPro" id="IPR003961">
    <property type="entry name" value="FN3_dom"/>
</dbReference>
<reference evidence="15" key="4">
    <citation type="submission" date="2025-09" db="UniProtKB">
        <authorList>
            <consortium name="Ensembl"/>
        </authorList>
    </citation>
    <scope>IDENTIFICATION</scope>
</reference>
<feature type="domain" description="Ig-like" evidence="13">
    <location>
        <begin position="307"/>
        <end position="391"/>
    </location>
</feature>
<evidence type="ECO:0000256" key="5">
    <source>
        <dbReference type="ARBA" id="ARBA00022737"/>
    </source>
</evidence>
<gene>
    <name evidence="15" type="primary">BOC</name>
</gene>
<evidence type="ECO:0000256" key="12">
    <source>
        <dbReference type="SAM" id="Phobius"/>
    </source>
</evidence>
<evidence type="ECO:0000256" key="6">
    <source>
        <dbReference type="ARBA" id="ARBA00022889"/>
    </source>
</evidence>
<dbReference type="FunFam" id="2.60.40.10:FF:000655">
    <property type="entry name" value="brother of CDO isoform X1"/>
    <property type="match status" value="1"/>
</dbReference>
<dbReference type="PANTHER" id="PTHR44170:SF3">
    <property type="entry name" value="BROTHER OF CDO"/>
    <property type="match status" value="1"/>
</dbReference>
<dbReference type="Pfam" id="PF13927">
    <property type="entry name" value="Ig_3"/>
    <property type="match status" value="1"/>
</dbReference>
<reference evidence="15" key="2">
    <citation type="submission" date="2020-02" db="EMBL/GenBank/DDBJ databases">
        <title>Esox lucius (northern pike) genome, fEsoLuc1, primary haplotype.</title>
        <authorList>
            <person name="Myers G."/>
            <person name="Karagic N."/>
            <person name="Meyer A."/>
            <person name="Pippel M."/>
            <person name="Reichard M."/>
            <person name="Winkler S."/>
            <person name="Tracey A."/>
            <person name="Sims Y."/>
            <person name="Howe K."/>
            <person name="Rhie A."/>
            <person name="Formenti G."/>
            <person name="Durbin R."/>
            <person name="Fedrigo O."/>
            <person name="Jarvis E.D."/>
        </authorList>
    </citation>
    <scope>NUCLEOTIDE SEQUENCE [LARGE SCALE GENOMIC DNA]</scope>
</reference>
<dbReference type="FunFam" id="2.60.40.10:FF:000327">
    <property type="entry name" value="Cell adhesion associated, oncogene regulated"/>
    <property type="match status" value="1"/>
</dbReference>
<keyword evidence="5" id="KW-0677">Repeat</keyword>
<dbReference type="PRINTS" id="PR00014">
    <property type="entry name" value="FNTYPEIII"/>
</dbReference>
<keyword evidence="12" id="KW-1133">Transmembrane helix</keyword>
<evidence type="ECO:0000256" key="10">
    <source>
        <dbReference type="ARBA" id="ARBA00023319"/>
    </source>
</evidence>
<sequence>MSERSQTLCVTVLKVFFYECEVPVFTEEPLSVVQKLGGSVTLRCSARPAATNISWRLNGRELDGDLGVVVGPGTLVIPALTNRTLGRYQCVASTNAGALASVPANVTAAKLRDFEPDDQQDIEVDEGNTAVIECHLPESQPKAQVRYSVKQEWLETSKGNYLIMPSGNLQIANATLEDEGPYVCAAYNPVTQEVKTSTSTDRLRIRRSTSEAARIIYPPASRSIMVTKGQRLVLECVASGIPTPQVTWAKDGEDLRFHNNTRFLLSNLLIDAAGEGDSGTYVCRADNGVGSEGVATVLYDVQVFEPPQVTVELLQQEVSWGESVRFSCQARGKPAPSVVWLHNAQPLSATPRHRLSPRILRVINVGPQDDGLYQCMAENGIGSSQASARLVTSPAGIPARSGRLPPILRPLSPDKVLREQAPVKPGATGGALTLDCSELTGQISVAEAPVILSQPRTVKADFYELTWKPRHDGGAPVVEYIVKYRKIEDPPAEWSSRSLSGSLHKLTLAKLQPASLYEVEMSAKNCAGLGQPAMMTFRTGKDSESQVSPRLRTGQQSVWRLLILCHFSAAPEAPDKPTISMATETSAYVTWIPRGNHGFPIQSFRVEFKKLKGKGGGEWEVAVANIPPQRLSVEITGLEKGTSYKFRVLAVNVIGASPPSAPSKAYTVVGGGRPNERPVDGPYITYNEAINETTIILKWTYTAVNNTPIYGFYIFYRPTDSDNDSDYKKDVVEGDRYWHSITDLQPETAYDIKMQCFNEGGESEFGNVVILETKARLIQRPSPSETSSHRPVHPGGPVPRPSDLPYLIVGVVLGAMVFIIVAFIPFCLWRAWAKQKQTSDLCFPAMASPVPSCQYTVVPLQGLALVGHCPLDPHLPLRHAAYPNGDYTPNGKHHHPTRCLPGLNQVRQPPTLI</sequence>
<dbReference type="PANTHER" id="PTHR44170">
    <property type="entry name" value="PROTEIN SIDEKICK"/>
    <property type="match status" value="1"/>
</dbReference>
<dbReference type="InterPro" id="IPR003599">
    <property type="entry name" value="Ig_sub"/>
</dbReference>
<dbReference type="SMART" id="SM00060">
    <property type="entry name" value="FN3"/>
    <property type="match status" value="3"/>
</dbReference>
<dbReference type="GeneTree" id="ENSGT00940000158810"/>
<dbReference type="InterPro" id="IPR013783">
    <property type="entry name" value="Ig-like_fold"/>
</dbReference>
<dbReference type="Bgee" id="ENSELUG00000013746">
    <property type="expression patterns" value="Expressed in embryo and 14 other cell types or tissues"/>
</dbReference>
<dbReference type="GO" id="GO:0098609">
    <property type="term" value="P:cell-cell adhesion"/>
    <property type="evidence" value="ECO:0007669"/>
    <property type="project" value="TreeGrafter"/>
</dbReference>
<comment type="subcellular location">
    <subcellularLocation>
        <location evidence="1">Cell membrane</location>
        <topology evidence="1">Single-pass membrane protein</topology>
    </subcellularLocation>
    <subcellularLocation>
        <location evidence="2">Membrane</location>
        <topology evidence="2">Single-pass type I membrane protein</topology>
    </subcellularLocation>
</comment>
<name>A0A6Q2YJX0_ESOLU</name>
<keyword evidence="16" id="KW-1185">Reference proteome</keyword>
<feature type="domain" description="Fibronectin type-III" evidence="14">
    <location>
        <begin position="678"/>
        <end position="776"/>
    </location>
</feature>
<dbReference type="AlphaFoldDB" id="A0A6Q2YJX0"/>
<evidence type="ECO:0000256" key="9">
    <source>
        <dbReference type="ARBA" id="ARBA00023180"/>
    </source>
</evidence>
<evidence type="ECO:0000259" key="14">
    <source>
        <dbReference type="PROSITE" id="PS50853"/>
    </source>
</evidence>
<dbReference type="InterPro" id="IPR036179">
    <property type="entry name" value="Ig-like_dom_sf"/>
</dbReference>
<dbReference type="Gene3D" id="2.60.40.10">
    <property type="entry name" value="Immunoglobulins"/>
    <property type="match status" value="7"/>
</dbReference>
<evidence type="ECO:0000259" key="13">
    <source>
        <dbReference type="PROSITE" id="PS50835"/>
    </source>
</evidence>
<feature type="domain" description="Ig-like" evidence="13">
    <location>
        <begin position="23"/>
        <end position="107"/>
    </location>
</feature>
<keyword evidence="12" id="KW-0812">Transmembrane</keyword>
<evidence type="ECO:0000256" key="7">
    <source>
        <dbReference type="ARBA" id="ARBA00023136"/>
    </source>
</evidence>
<dbReference type="FunFam" id="2.60.40.10:FF:000205">
    <property type="entry name" value="Cell adhesion associated, oncogene regulated"/>
    <property type="match status" value="1"/>
</dbReference>
<evidence type="ECO:0000313" key="16">
    <source>
        <dbReference type="Proteomes" id="UP000265140"/>
    </source>
</evidence>
<evidence type="ECO:0000313" key="15">
    <source>
        <dbReference type="Ensembl" id="ENSELUP00000065878.2"/>
    </source>
</evidence>
<dbReference type="Pfam" id="PF00041">
    <property type="entry name" value="fn3"/>
    <property type="match status" value="3"/>
</dbReference>
<proteinExistence type="predicted"/>
<dbReference type="InterPro" id="IPR007110">
    <property type="entry name" value="Ig-like_dom"/>
</dbReference>
<dbReference type="Pfam" id="PF07679">
    <property type="entry name" value="I-set"/>
    <property type="match status" value="3"/>
</dbReference>
<feature type="domain" description="Fibronectin type-III" evidence="14">
    <location>
        <begin position="448"/>
        <end position="543"/>
    </location>
</feature>
<evidence type="ECO:0000256" key="3">
    <source>
        <dbReference type="ARBA" id="ARBA00022475"/>
    </source>
</evidence>
<keyword evidence="4" id="KW-0732">Signal</keyword>
<keyword evidence="10" id="KW-0393">Immunoglobulin domain</keyword>
<evidence type="ECO:0000256" key="2">
    <source>
        <dbReference type="ARBA" id="ARBA00004479"/>
    </source>
</evidence>
<protein>
    <recommendedName>
        <fullName evidence="11">Brother of CDO</fullName>
    </recommendedName>
</protein>
<dbReference type="GO" id="GO:0030424">
    <property type="term" value="C:axon"/>
    <property type="evidence" value="ECO:0007669"/>
    <property type="project" value="TreeGrafter"/>
</dbReference>
<evidence type="ECO:0000256" key="11">
    <source>
        <dbReference type="ARBA" id="ARBA00067175"/>
    </source>
</evidence>
<feature type="domain" description="Ig-like" evidence="13">
    <location>
        <begin position="116"/>
        <end position="197"/>
    </location>
</feature>
<evidence type="ECO:0000256" key="1">
    <source>
        <dbReference type="ARBA" id="ARBA00004162"/>
    </source>
</evidence>
<dbReference type="Proteomes" id="UP000265140">
    <property type="component" value="Chromosome 21"/>
</dbReference>
<dbReference type="CDD" id="cd00063">
    <property type="entry name" value="FN3"/>
    <property type="match status" value="3"/>
</dbReference>
<evidence type="ECO:0000256" key="8">
    <source>
        <dbReference type="ARBA" id="ARBA00023157"/>
    </source>
</evidence>
<dbReference type="SMART" id="SM00408">
    <property type="entry name" value="IGc2"/>
    <property type="match status" value="4"/>
</dbReference>
<feature type="transmembrane region" description="Helical" evidence="12">
    <location>
        <begin position="806"/>
        <end position="829"/>
    </location>
</feature>
<keyword evidence="7 12" id="KW-0472">Membrane</keyword>
<dbReference type="GO" id="GO:0005886">
    <property type="term" value="C:plasma membrane"/>
    <property type="evidence" value="ECO:0007669"/>
    <property type="project" value="UniProtKB-SubCell"/>
</dbReference>
<organism evidence="15 16">
    <name type="scientific">Esox lucius</name>
    <name type="common">Northern pike</name>
    <dbReference type="NCBI Taxonomy" id="8010"/>
    <lineage>
        <taxon>Eukaryota</taxon>
        <taxon>Metazoa</taxon>
        <taxon>Chordata</taxon>
        <taxon>Craniata</taxon>
        <taxon>Vertebrata</taxon>
        <taxon>Euteleostomi</taxon>
        <taxon>Actinopterygii</taxon>
        <taxon>Neopterygii</taxon>
        <taxon>Teleostei</taxon>
        <taxon>Protacanthopterygii</taxon>
        <taxon>Esociformes</taxon>
        <taxon>Esocidae</taxon>
        <taxon>Esox</taxon>
    </lineage>
</organism>
<dbReference type="Ensembl" id="ENSELUT00000061904.2">
    <property type="protein sequence ID" value="ENSELUP00000065878.2"/>
    <property type="gene ID" value="ENSELUG00000013746.3"/>
</dbReference>
<keyword evidence="6" id="KW-0130">Cell adhesion</keyword>
<keyword evidence="3" id="KW-1003">Cell membrane</keyword>
<keyword evidence="9" id="KW-0325">Glycoprotein</keyword>
<dbReference type="PROSITE" id="PS50853">
    <property type="entry name" value="FN3"/>
    <property type="match status" value="3"/>
</dbReference>
<reference evidence="15" key="3">
    <citation type="submission" date="2025-08" db="UniProtKB">
        <authorList>
            <consortium name="Ensembl"/>
        </authorList>
    </citation>
    <scope>IDENTIFICATION</scope>
</reference>
<feature type="domain" description="Ig-like" evidence="13">
    <location>
        <begin position="218"/>
        <end position="302"/>
    </location>
</feature>
<dbReference type="FunFam" id="2.60.40.10:FF:000273">
    <property type="entry name" value="contactin-3 isoform X1"/>
    <property type="match status" value="1"/>
</dbReference>
<feature type="domain" description="Fibronectin type-III" evidence="14">
    <location>
        <begin position="573"/>
        <end position="670"/>
    </location>
</feature>
<dbReference type="InterPro" id="IPR003598">
    <property type="entry name" value="Ig_sub2"/>
</dbReference>
<dbReference type="InterPro" id="IPR036116">
    <property type="entry name" value="FN3_sf"/>
</dbReference>